<organism evidence="2 3">
    <name type="scientific">Costertonia aggregata</name>
    <dbReference type="NCBI Taxonomy" id="343403"/>
    <lineage>
        <taxon>Bacteria</taxon>
        <taxon>Pseudomonadati</taxon>
        <taxon>Bacteroidota</taxon>
        <taxon>Flavobacteriia</taxon>
        <taxon>Flavobacteriales</taxon>
        <taxon>Flavobacteriaceae</taxon>
        <taxon>Costertonia</taxon>
    </lineage>
</organism>
<keyword evidence="3" id="KW-1185">Reference proteome</keyword>
<reference evidence="2 3" key="1">
    <citation type="journal article" date="2006" name="Int. J. Syst. Evol. Microbiol.">
        <title>Costertonia aggregata gen. nov., sp. nov., a mesophilic marine bacterium of the family Flavobacteriaceae, isolated from a mature biofilm.</title>
        <authorList>
            <person name="Kwon K.K."/>
            <person name="Lee Y.K."/>
            <person name="Lee H.K."/>
        </authorList>
    </citation>
    <scope>NUCLEOTIDE SEQUENCE [LARGE SCALE GENOMIC DNA]</scope>
    <source>
        <strain evidence="2 3">KCCM 42265</strain>
    </source>
</reference>
<dbReference type="Pfam" id="PF03724">
    <property type="entry name" value="META"/>
    <property type="match status" value="1"/>
</dbReference>
<dbReference type="InterPro" id="IPR038670">
    <property type="entry name" value="HslJ-like_sf"/>
</dbReference>
<dbReference type="EMBL" id="CP058595">
    <property type="protein sequence ID" value="QLG45163.1"/>
    <property type="molecule type" value="Genomic_DNA"/>
</dbReference>
<dbReference type="KEGG" id="cagg:HYG79_07305"/>
<gene>
    <name evidence="2" type="ORF">HYG79_07305</name>
</gene>
<protein>
    <submittedName>
        <fullName evidence="2">META domain-containing protein</fullName>
    </submittedName>
</protein>
<dbReference type="RefSeq" id="WP_179241453.1">
    <property type="nucleotide sequence ID" value="NZ_CP058595.1"/>
</dbReference>
<evidence type="ECO:0000313" key="2">
    <source>
        <dbReference type="EMBL" id="QLG45163.1"/>
    </source>
</evidence>
<dbReference type="InterPro" id="IPR005184">
    <property type="entry name" value="DUF306_Meta_HslJ"/>
</dbReference>
<sequence length="142" mass="15292">MGKYIGLPLFFVILMGCDTGTVPDFFNQSRILGEWHVVEINGTGAPENQIIRITFDKNGGFGGSTPTNSYGGNYSVEDGSLSVSGVFSTLAVEGPYGASFFGFILNIEGTSQVSPKLKIDFESNGKLYLAHPDSKIMVLERP</sequence>
<evidence type="ECO:0000259" key="1">
    <source>
        <dbReference type="Pfam" id="PF03724"/>
    </source>
</evidence>
<dbReference type="AlphaFoldDB" id="A0A7H9AP50"/>
<proteinExistence type="predicted"/>
<name>A0A7H9AP50_9FLAO</name>
<dbReference type="Gene3D" id="2.40.128.270">
    <property type="match status" value="1"/>
</dbReference>
<accession>A0A7H9AP50</accession>
<evidence type="ECO:0000313" key="3">
    <source>
        <dbReference type="Proteomes" id="UP000509302"/>
    </source>
</evidence>
<dbReference type="PROSITE" id="PS51257">
    <property type="entry name" value="PROKAR_LIPOPROTEIN"/>
    <property type="match status" value="1"/>
</dbReference>
<dbReference type="Proteomes" id="UP000509302">
    <property type="component" value="Chromosome"/>
</dbReference>
<feature type="domain" description="DUF306" evidence="1">
    <location>
        <begin position="33"/>
        <end position="90"/>
    </location>
</feature>